<dbReference type="InterPro" id="IPR029018">
    <property type="entry name" value="Hex-like_dom2"/>
</dbReference>
<evidence type="ECO:0000256" key="1">
    <source>
        <dbReference type="ARBA" id="ARBA00022801"/>
    </source>
</evidence>
<keyword evidence="1" id="KW-0378">Hydrolase</keyword>
<accession>A0ABY7AV85</accession>
<evidence type="ECO:0000313" key="2">
    <source>
        <dbReference type="EMBL" id="WAJ72161.1"/>
    </source>
</evidence>
<dbReference type="EMBL" id="CP109967">
    <property type="protein sequence ID" value="WAJ72161.1"/>
    <property type="molecule type" value="Genomic_DNA"/>
</dbReference>
<keyword evidence="2" id="KW-0614">Plasmid</keyword>
<proteinExistence type="predicted"/>
<organism evidence="2 3">
    <name type="scientific">Catenovulum adriaticum</name>
    <dbReference type="NCBI Taxonomy" id="2984846"/>
    <lineage>
        <taxon>Bacteria</taxon>
        <taxon>Pseudomonadati</taxon>
        <taxon>Pseudomonadota</taxon>
        <taxon>Gammaproteobacteria</taxon>
        <taxon>Alteromonadales</taxon>
        <taxon>Alteromonadaceae</taxon>
        <taxon>Catenovulum</taxon>
    </lineage>
</organism>
<dbReference type="Proteomes" id="UP001163726">
    <property type="component" value="Plasmid pCadTS8_2"/>
</dbReference>
<geneLocation type="plasmid" evidence="2 3">
    <name>pCadTS8_2</name>
</geneLocation>
<keyword evidence="3" id="KW-1185">Reference proteome</keyword>
<dbReference type="Gene3D" id="3.30.379.10">
    <property type="entry name" value="Chitobiase/beta-hexosaminidase domain 2-like"/>
    <property type="match status" value="1"/>
</dbReference>
<dbReference type="RefSeq" id="WP_268076876.1">
    <property type="nucleotide sequence ID" value="NZ_CP109967.1"/>
</dbReference>
<name>A0ABY7AV85_9ALTE</name>
<evidence type="ECO:0000313" key="3">
    <source>
        <dbReference type="Proteomes" id="UP001163726"/>
    </source>
</evidence>
<protein>
    <submittedName>
        <fullName evidence="2">Uncharacterized protein</fullName>
    </submittedName>
</protein>
<gene>
    <name evidence="2" type="ORF">OLW01_17945</name>
</gene>
<sequence>MPNLNPIVIVVSEQAQKPVHLAAKDLKADINKVIKNHPVEIAQLTPNDTLPDASYYFFIGQSKNVSKLPLLKQQTALFNHLPDERGGIIHQISSDTPAIVLSGQDIQGTQYMVYDYSEQVLGIDKLSYWTGIEPQEITIDALTKFDNRSVAPPVVPILGYFENDVDELANLKKPHLEYDWESFTQMIDSLVRLRYNAIEMFDMLGRFEFYTRPEYIEMHPNYQLDLVKVEKMIDYIHDKGMALQVDMMMGRQFIDLEDEQATCWKDHKQAWIDNWHYYLTDTVVSKTDIFALRPRNQVWDRAYESTCG</sequence>
<reference evidence="2" key="1">
    <citation type="submission" date="2022-10" db="EMBL/GenBank/DDBJ databases">
        <title>Catenovulum adriacola sp. nov. isolated in the Harbour of Susak.</title>
        <authorList>
            <person name="Schoch T."/>
            <person name="Reich S.J."/>
            <person name="Stoeferle S."/>
            <person name="Flaiz M."/>
            <person name="Kazda M."/>
            <person name="Riedel C.U."/>
            <person name="Duerre P."/>
        </authorList>
    </citation>
    <scope>NUCLEOTIDE SEQUENCE</scope>
    <source>
        <strain evidence="2">TS8</strain>
        <plasmid evidence="2">pCadTS8_2</plasmid>
    </source>
</reference>